<dbReference type="EMBL" id="PZJG01000001">
    <property type="protein sequence ID" value="RAK50564.1"/>
    <property type="molecule type" value="Genomic_DNA"/>
</dbReference>
<gene>
    <name evidence="2" type="ORF">BHX94_03610</name>
</gene>
<dbReference type="SUPFAM" id="SSF143120">
    <property type="entry name" value="YefM-like"/>
    <property type="match status" value="1"/>
</dbReference>
<evidence type="ECO:0000313" key="2">
    <source>
        <dbReference type="EMBL" id="RAK50564.1"/>
    </source>
</evidence>
<evidence type="ECO:0000313" key="3">
    <source>
        <dbReference type="Proteomes" id="UP000249579"/>
    </source>
</evidence>
<organism evidence="2 3">
    <name type="scientific">Macrococcoides bohemicum</name>
    <dbReference type="NCBI Taxonomy" id="1903056"/>
    <lineage>
        <taxon>Bacteria</taxon>
        <taxon>Bacillati</taxon>
        <taxon>Bacillota</taxon>
        <taxon>Bacilli</taxon>
        <taxon>Bacillales</taxon>
        <taxon>Staphylococcaceae</taxon>
        <taxon>Macrococcoides</taxon>
    </lineage>
</organism>
<name>A0A328AAU2_9STAP</name>
<protein>
    <submittedName>
        <fullName evidence="2">Prevent-host-death family protein</fullName>
    </submittedName>
</protein>
<accession>A0A328AAU2</accession>
<dbReference type="OrthoDB" id="2427986at2"/>
<reference evidence="2 3" key="1">
    <citation type="journal article" date="2018" name="Front. Microbiol.">
        <title>Description and Comparative Genomics of Macrococcus caseolyticus subsp. hominis subsp. nov., Macrococcus goetzii sp. nov., Macrococcus epidermidis sp. nov., and Macrococcus bohemicus sp. nov., Novel Macrococci From Human Clinical Material With Virulence Potential and Suspected Uptake of Foreign DNA by Natural Transformation.</title>
        <authorList>
            <person name="Maslanova I."/>
            <person name="Wertheimer Z."/>
            <person name="Sedlacek I."/>
            <person name="Svec P."/>
            <person name="Indrakova A."/>
            <person name="Kovarovic V."/>
            <person name="Schumann P."/>
            <person name="Sproer C."/>
            <person name="Kralova S."/>
            <person name="Sedo O."/>
            <person name="Kristofova L."/>
            <person name="Vrbovska V."/>
            <person name="Fuzik T."/>
            <person name="Petras P."/>
            <person name="Zdrahal Z."/>
            <person name="Ruzickova V."/>
            <person name="Doskar J."/>
            <person name="Pantucek R."/>
        </authorList>
    </citation>
    <scope>NUCLEOTIDE SEQUENCE [LARGE SCALE GENOMIC DNA]</scope>
    <source>
        <strain evidence="2 3">03/115</strain>
    </source>
</reference>
<proteinExistence type="inferred from homology"/>
<evidence type="ECO:0000256" key="1">
    <source>
        <dbReference type="ARBA" id="ARBA00009981"/>
    </source>
</evidence>
<dbReference type="Proteomes" id="UP000249579">
    <property type="component" value="Unassembled WGS sequence"/>
</dbReference>
<dbReference type="Gene3D" id="3.40.1620.10">
    <property type="entry name" value="YefM-like domain"/>
    <property type="match status" value="1"/>
</dbReference>
<dbReference type="RefSeq" id="WP_111745018.1">
    <property type="nucleotide sequence ID" value="NZ_JBHSQY010000001.1"/>
</dbReference>
<dbReference type="AlphaFoldDB" id="A0A328AAU2"/>
<comment type="similarity">
    <text evidence="1">Belongs to the phD/YefM antitoxin family.</text>
</comment>
<dbReference type="InterPro" id="IPR036165">
    <property type="entry name" value="YefM-like_sf"/>
</dbReference>
<sequence length="83" mass="9850">MNIYTFDNARKEFFNIIKSVNQDSKEIYIAPNEIGEKGAVLIGEDDWNTIQETLFLSEKRITNQIKYRKNEEILDFESTWDNL</sequence>
<comment type="caution">
    <text evidence="2">The sequence shown here is derived from an EMBL/GenBank/DDBJ whole genome shotgun (WGS) entry which is preliminary data.</text>
</comment>